<keyword evidence="3" id="KW-0813">Transport</keyword>
<dbReference type="SMART" id="SM00382">
    <property type="entry name" value="AAA"/>
    <property type="match status" value="1"/>
</dbReference>
<feature type="domain" description="ABC transporter" evidence="8">
    <location>
        <begin position="27"/>
        <end position="281"/>
    </location>
</feature>
<comment type="subcellular location">
    <subcellularLocation>
        <location evidence="1">Cell membrane</location>
        <topology evidence="1">Peripheral membrane protein</topology>
    </subcellularLocation>
</comment>
<keyword evidence="6 9" id="KW-0067">ATP-binding</keyword>
<comment type="caution">
    <text evidence="9">The sequence shown here is derived from an EMBL/GenBank/DDBJ whole genome shotgun (WGS) entry which is preliminary data.</text>
</comment>
<sequence>MGLLSTKSDRATSVRDLPGWSLDAPALEVTDLHVVAGSENDPLTLVRGLSLTVPRGEVLGLVGESGSGKTVSTMSALGLAGRGVRVASGSVKAAGVELVGADDATMRRVRGGLVGTVFQDPLSSLNPLMRVGDQVAEALALHQPGRKGGSLRQHRDRVVELFRAVGIPAPEQRLRAYPHELSGGLRQRIAIATALANDPPLLVADEPTTALDVTVQAQVLGVVRQATREQGRAALVITHDLGVVAEVADRVAVMYAGQVVEEGPVEAVFHDPQHPYTQGLLASRPRLVADRTRLNAMPGRPPLVGQWPAGCAFAPRCPRATEQCATAPPLVEAGAGKARCFFPGAAPTTEGGQA</sequence>
<evidence type="ECO:0000313" key="10">
    <source>
        <dbReference type="Proteomes" id="UP001596098"/>
    </source>
</evidence>
<gene>
    <name evidence="9" type="ORF">ACFPWU_14810</name>
</gene>
<dbReference type="InterPro" id="IPR050388">
    <property type="entry name" value="ABC_Ni/Peptide_Import"/>
</dbReference>
<protein>
    <submittedName>
        <fullName evidence="9">ABC transporter ATP-binding protein</fullName>
    </submittedName>
</protein>
<comment type="similarity">
    <text evidence="2">Belongs to the ABC transporter superfamily.</text>
</comment>
<dbReference type="Gene3D" id="3.40.50.300">
    <property type="entry name" value="P-loop containing nucleotide triphosphate hydrolases"/>
    <property type="match status" value="1"/>
</dbReference>
<dbReference type="InterPro" id="IPR027417">
    <property type="entry name" value="P-loop_NTPase"/>
</dbReference>
<dbReference type="Proteomes" id="UP001596098">
    <property type="component" value="Unassembled WGS sequence"/>
</dbReference>
<dbReference type="InterPro" id="IPR003439">
    <property type="entry name" value="ABC_transporter-like_ATP-bd"/>
</dbReference>
<proteinExistence type="inferred from homology"/>
<dbReference type="PROSITE" id="PS50893">
    <property type="entry name" value="ABC_TRANSPORTER_2"/>
    <property type="match status" value="1"/>
</dbReference>
<dbReference type="InterPro" id="IPR003593">
    <property type="entry name" value="AAA+_ATPase"/>
</dbReference>
<dbReference type="NCBIfam" id="TIGR01727">
    <property type="entry name" value="oligo_HPY"/>
    <property type="match status" value="1"/>
</dbReference>
<evidence type="ECO:0000256" key="7">
    <source>
        <dbReference type="ARBA" id="ARBA00023136"/>
    </source>
</evidence>
<reference evidence="10" key="1">
    <citation type="journal article" date="2019" name="Int. J. Syst. Evol. Microbiol.">
        <title>The Global Catalogue of Microorganisms (GCM) 10K type strain sequencing project: providing services to taxonomists for standard genome sequencing and annotation.</title>
        <authorList>
            <consortium name="The Broad Institute Genomics Platform"/>
            <consortium name="The Broad Institute Genome Sequencing Center for Infectious Disease"/>
            <person name="Wu L."/>
            <person name="Ma J."/>
        </authorList>
    </citation>
    <scope>NUCLEOTIDE SEQUENCE [LARGE SCALE GENOMIC DNA]</scope>
    <source>
        <strain evidence="10">DFY28</strain>
    </source>
</reference>
<dbReference type="RefSeq" id="WP_128221973.1">
    <property type="nucleotide sequence ID" value="NZ_CP034929.1"/>
</dbReference>
<evidence type="ECO:0000256" key="2">
    <source>
        <dbReference type="ARBA" id="ARBA00005417"/>
    </source>
</evidence>
<dbReference type="SUPFAM" id="SSF52540">
    <property type="entry name" value="P-loop containing nucleoside triphosphate hydrolases"/>
    <property type="match status" value="1"/>
</dbReference>
<keyword evidence="4" id="KW-1003">Cell membrane</keyword>
<accession>A0ABW1R302</accession>
<evidence type="ECO:0000256" key="1">
    <source>
        <dbReference type="ARBA" id="ARBA00004202"/>
    </source>
</evidence>
<dbReference type="CDD" id="cd03257">
    <property type="entry name" value="ABC_NikE_OppD_transporters"/>
    <property type="match status" value="1"/>
</dbReference>
<dbReference type="PANTHER" id="PTHR43297:SF2">
    <property type="entry name" value="DIPEPTIDE TRANSPORT ATP-BINDING PROTEIN DPPD"/>
    <property type="match status" value="1"/>
</dbReference>
<dbReference type="InterPro" id="IPR013563">
    <property type="entry name" value="Oligopep_ABC_C"/>
</dbReference>
<evidence type="ECO:0000256" key="3">
    <source>
        <dbReference type="ARBA" id="ARBA00022448"/>
    </source>
</evidence>
<dbReference type="PANTHER" id="PTHR43297">
    <property type="entry name" value="OLIGOPEPTIDE TRANSPORT ATP-BINDING PROTEIN APPD"/>
    <property type="match status" value="1"/>
</dbReference>
<evidence type="ECO:0000256" key="5">
    <source>
        <dbReference type="ARBA" id="ARBA00022741"/>
    </source>
</evidence>
<evidence type="ECO:0000313" key="9">
    <source>
        <dbReference type="EMBL" id="MFC6154935.1"/>
    </source>
</evidence>
<name>A0ABW1R302_9ACTN</name>
<organism evidence="9 10">
    <name type="scientific">Nocardioides yefusunii</name>
    <dbReference type="NCBI Taxonomy" id="2500546"/>
    <lineage>
        <taxon>Bacteria</taxon>
        <taxon>Bacillati</taxon>
        <taxon>Actinomycetota</taxon>
        <taxon>Actinomycetes</taxon>
        <taxon>Propionibacteriales</taxon>
        <taxon>Nocardioidaceae</taxon>
        <taxon>Nocardioides</taxon>
    </lineage>
</organism>
<dbReference type="GO" id="GO:0005524">
    <property type="term" value="F:ATP binding"/>
    <property type="evidence" value="ECO:0007669"/>
    <property type="project" value="UniProtKB-KW"/>
</dbReference>
<keyword evidence="10" id="KW-1185">Reference proteome</keyword>
<dbReference type="Pfam" id="PF00005">
    <property type="entry name" value="ABC_tran"/>
    <property type="match status" value="1"/>
</dbReference>
<dbReference type="Pfam" id="PF08352">
    <property type="entry name" value="oligo_HPY"/>
    <property type="match status" value="1"/>
</dbReference>
<evidence type="ECO:0000259" key="8">
    <source>
        <dbReference type="PROSITE" id="PS50893"/>
    </source>
</evidence>
<dbReference type="EMBL" id="JBHSQI010000009">
    <property type="protein sequence ID" value="MFC6154935.1"/>
    <property type="molecule type" value="Genomic_DNA"/>
</dbReference>
<evidence type="ECO:0000256" key="6">
    <source>
        <dbReference type="ARBA" id="ARBA00022840"/>
    </source>
</evidence>
<keyword evidence="5" id="KW-0547">Nucleotide-binding</keyword>
<keyword evidence="7" id="KW-0472">Membrane</keyword>
<evidence type="ECO:0000256" key="4">
    <source>
        <dbReference type="ARBA" id="ARBA00022475"/>
    </source>
</evidence>